<evidence type="ECO:0000256" key="1">
    <source>
        <dbReference type="SAM" id="MobiDB-lite"/>
    </source>
</evidence>
<evidence type="ECO:0000313" key="2">
    <source>
        <dbReference type="EMBL" id="RAU20066.1"/>
    </source>
</evidence>
<keyword evidence="3" id="KW-1185">Reference proteome</keyword>
<sequence length="91" mass="9586">MTNPHNSTLAPVLILAGADSPRPPDAVPSHPLAGGRGRTLHIDLSDPATRAELLDLELLILDRIADRLANAARSRANDAPPSWPSVIVTKG</sequence>
<dbReference type="EMBL" id="PGTO01000039">
    <property type="protein sequence ID" value="RAU20066.1"/>
    <property type="molecule type" value="Genomic_DNA"/>
</dbReference>
<dbReference type="AlphaFoldDB" id="A0A364NSL3"/>
<dbReference type="Proteomes" id="UP000251075">
    <property type="component" value="Unassembled WGS sequence"/>
</dbReference>
<dbReference type="RefSeq" id="WP_112147427.1">
    <property type="nucleotide sequence ID" value="NZ_PGTO01000039.1"/>
</dbReference>
<comment type="caution">
    <text evidence="2">The sequence shown here is derived from an EMBL/GenBank/DDBJ whole genome shotgun (WGS) entry which is preliminary data.</text>
</comment>
<protein>
    <submittedName>
        <fullName evidence="2">Uncharacterized protein</fullName>
    </submittedName>
</protein>
<organism evidence="2 3">
    <name type="scientific">Paramagnetospirillum kuznetsovii</name>
    <dbReference type="NCBI Taxonomy" id="2053833"/>
    <lineage>
        <taxon>Bacteria</taxon>
        <taxon>Pseudomonadati</taxon>
        <taxon>Pseudomonadota</taxon>
        <taxon>Alphaproteobacteria</taxon>
        <taxon>Rhodospirillales</taxon>
        <taxon>Magnetospirillaceae</taxon>
        <taxon>Paramagnetospirillum</taxon>
    </lineage>
</organism>
<evidence type="ECO:0000313" key="3">
    <source>
        <dbReference type="Proteomes" id="UP000251075"/>
    </source>
</evidence>
<accession>A0A364NSL3</accession>
<feature type="region of interest" description="Disordered" evidence="1">
    <location>
        <begin position="72"/>
        <end position="91"/>
    </location>
</feature>
<gene>
    <name evidence="2" type="ORF">CU669_20385</name>
</gene>
<reference evidence="2 3" key="1">
    <citation type="submission" date="2017-11" db="EMBL/GenBank/DDBJ databases">
        <title>Draft genome sequence of magnetotactic bacterium Magnetospirillum kuznetsovii LBB-42.</title>
        <authorList>
            <person name="Grouzdev D.S."/>
            <person name="Rysina M.S."/>
            <person name="Baslerov R.V."/>
            <person name="Koziaeva V."/>
        </authorList>
    </citation>
    <scope>NUCLEOTIDE SEQUENCE [LARGE SCALE GENOMIC DNA]</scope>
    <source>
        <strain evidence="2 3">LBB-42</strain>
    </source>
</reference>
<proteinExistence type="predicted"/>
<feature type="region of interest" description="Disordered" evidence="1">
    <location>
        <begin position="17"/>
        <end position="38"/>
    </location>
</feature>
<name>A0A364NSL3_9PROT</name>